<dbReference type="PATRIC" id="fig|953739.5.peg.2148"/>
<accession>F2RJ89</accession>
<sequence>MRRGEVWWVQFDERRLVVLLSGDETSGFEVMQVVAPAGVDISGLGVEVPLGAGEGLPFEGVLRLALPRPGFTPCTWVTTVSRDDLIERAAVLSSEKLSEIDEALRLGDLG</sequence>
<dbReference type="RefSeq" id="WP_015038110.1">
    <property type="nucleotide sequence ID" value="NC_018750.1"/>
</dbReference>
<dbReference type="KEGG" id="sve:SVEN_6929"/>
<dbReference type="Gene3D" id="2.30.30.110">
    <property type="match status" value="1"/>
</dbReference>
<keyword evidence="2" id="KW-1277">Toxin-antitoxin system</keyword>
<dbReference type="eggNOG" id="COG2337">
    <property type="taxonomic scope" value="Bacteria"/>
</dbReference>
<organism evidence="3 4">
    <name type="scientific">Streptomyces venezuelae (strain ATCC 10712 / CBS 650.69 / DSM 40230 / JCM 4526 / NBRC 13096 / PD 04745)</name>
    <dbReference type="NCBI Taxonomy" id="953739"/>
    <lineage>
        <taxon>Bacteria</taxon>
        <taxon>Bacillati</taxon>
        <taxon>Actinomycetota</taxon>
        <taxon>Actinomycetes</taxon>
        <taxon>Kitasatosporales</taxon>
        <taxon>Streptomycetaceae</taxon>
        <taxon>Streptomyces</taxon>
    </lineage>
</organism>
<proteinExistence type="inferred from homology"/>
<dbReference type="SUPFAM" id="SSF50118">
    <property type="entry name" value="Cell growth inhibitor/plasmid maintenance toxic component"/>
    <property type="match status" value="1"/>
</dbReference>
<dbReference type="GeneID" id="51867443"/>
<gene>
    <name evidence="3" type="ordered locus">SVEN_6929</name>
</gene>
<evidence type="ECO:0008006" key="5">
    <source>
        <dbReference type="Google" id="ProtNLM"/>
    </source>
</evidence>
<dbReference type="AlphaFoldDB" id="F2RJ89"/>
<evidence type="ECO:0000256" key="2">
    <source>
        <dbReference type="ARBA" id="ARBA00022649"/>
    </source>
</evidence>
<dbReference type="InterPro" id="IPR011067">
    <property type="entry name" value="Plasmid_toxin/cell-grow_inhib"/>
</dbReference>
<dbReference type="Proteomes" id="UP000006854">
    <property type="component" value="Chromosome"/>
</dbReference>
<evidence type="ECO:0000313" key="4">
    <source>
        <dbReference type="Proteomes" id="UP000006854"/>
    </source>
</evidence>
<dbReference type="InterPro" id="IPR003477">
    <property type="entry name" value="PemK-like"/>
</dbReference>
<protein>
    <recommendedName>
        <fullName evidence="5">MazF family transcriptional regulator</fullName>
    </recommendedName>
</protein>
<dbReference type="STRING" id="953739.SVEN_6929"/>
<reference evidence="3 4" key="1">
    <citation type="journal article" date="2011" name="BMC Genomics">
        <title>Genome-wide analysis of the role of GlnR in Streptomyces venezuelae provides new insights into global nitrogen regulation in actinomycetes.</title>
        <authorList>
            <person name="Pullan S.T."/>
            <person name="Bibb M.J."/>
            <person name="Merrick M."/>
        </authorList>
    </citation>
    <scope>NUCLEOTIDE SEQUENCE [LARGE SCALE GENOMIC DNA]</scope>
    <source>
        <strain evidence="4">ATCC 10712 / CBS 650.69 / DSM 40230 / JCM 4526 / NBRC 13096 / PD 04745</strain>
    </source>
</reference>
<dbReference type="Pfam" id="PF02452">
    <property type="entry name" value="PemK_toxin"/>
    <property type="match status" value="1"/>
</dbReference>
<dbReference type="OrthoDB" id="3216180at2"/>
<dbReference type="EMBL" id="FR845719">
    <property type="protein sequence ID" value="CCA60215.1"/>
    <property type="molecule type" value="Genomic_DNA"/>
</dbReference>
<evidence type="ECO:0000313" key="3">
    <source>
        <dbReference type="EMBL" id="CCA60215.1"/>
    </source>
</evidence>
<name>F2RJ89_STRVP</name>
<dbReference type="GO" id="GO:0003677">
    <property type="term" value="F:DNA binding"/>
    <property type="evidence" value="ECO:0007669"/>
    <property type="project" value="InterPro"/>
</dbReference>
<comment type="similarity">
    <text evidence="1">Belongs to the PemK/MazF family.</text>
</comment>
<evidence type="ECO:0000256" key="1">
    <source>
        <dbReference type="ARBA" id="ARBA00007521"/>
    </source>
</evidence>
<keyword evidence="4" id="KW-1185">Reference proteome</keyword>
<dbReference type="HOGENOM" id="CLU_138587_0_0_11"/>